<evidence type="ECO:0000256" key="1">
    <source>
        <dbReference type="SAM" id="MobiDB-lite"/>
    </source>
</evidence>
<dbReference type="AlphaFoldDB" id="A0AAN6WNF8"/>
<organism evidence="2 3">
    <name type="scientific">Podospora australis</name>
    <dbReference type="NCBI Taxonomy" id="1536484"/>
    <lineage>
        <taxon>Eukaryota</taxon>
        <taxon>Fungi</taxon>
        <taxon>Dikarya</taxon>
        <taxon>Ascomycota</taxon>
        <taxon>Pezizomycotina</taxon>
        <taxon>Sordariomycetes</taxon>
        <taxon>Sordariomycetidae</taxon>
        <taxon>Sordariales</taxon>
        <taxon>Podosporaceae</taxon>
        <taxon>Podospora</taxon>
    </lineage>
</organism>
<reference evidence="2" key="1">
    <citation type="journal article" date="2023" name="Mol. Phylogenet. Evol.">
        <title>Genome-scale phylogeny and comparative genomics of the fungal order Sordariales.</title>
        <authorList>
            <person name="Hensen N."/>
            <person name="Bonometti L."/>
            <person name="Westerberg I."/>
            <person name="Brannstrom I.O."/>
            <person name="Guillou S."/>
            <person name="Cros-Aarteil S."/>
            <person name="Calhoun S."/>
            <person name="Haridas S."/>
            <person name="Kuo A."/>
            <person name="Mondo S."/>
            <person name="Pangilinan J."/>
            <person name="Riley R."/>
            <person name="LaButti K."/>
            <person name="Andreopoulos B."/>
            <person name="Lipzen A."/>
            <person name="Chen C."/>
            <person name="Yan M."/>
            <person name="Daum C."/>
            <person name="Ng V."/>
            <person name="Clum A."/>
            <person name="Steindorff A."/>
            <person name="Ohm R.A."/>
            <person name="Martin F."/>
            <person name="Silar P."/>
            <person name="Natvig D.O."/>
            <person name="Lalanne C."/>
            <person name="Gautier V."/>
            <person name="Ament-Velasquez S.L."/>
            <person name="Kruys A."/>
            <person name="Hutchinson M.I."/>
            <person name="Powell A.J."/>
            <person name="Barry K."/>
            <person name="Miller A.N."/>
            <person name="Grigoriev I.V."/>
            <person name="Debuchy R."/>
            <person name="Gladieux P."/>
            <person name="Hiltunen Thoren M."/>
            <person name="Johannesson H."/>
        </authorList>
    </citation>
    <scope>NUCLEOTIDE SEQUENCE</scope>
    <source>
        <strain evidence="2">PSN309</strain>
    </source>
</reference>
<accession>A0AAN6WNF8</accession>
<protein>
    <submittedName>
        <fullName evidence="2">Uncharacterized protein</fullName>
    </submittedName>
</protein>
<dbReference type="Proteomes" id="UP001302126">
    <property type="component" value="Unassembled WGS sequence"/>
</dbReference>
<name>A0AAN6WNF8_9PEZI</name>
<proteinExistence type="predicted"/>
<dbReference type="InterPro" id="IPR036770">
    <property type="entry name" value="Ankyrin_rpt-contain_sf"/>
</dbReference>
<evidence type="ECO:0000313" key="3">
    <source>
        <dbReference type="Proteomes" id="UP001302126"/>
    </source>
</evidence>
<gene>
    <name evidence="2" type="ORF">QBC35DRAFT_518260</name>
</gene>
<feature type="region of interest" description="Disordered" evidence="1">
    <location>
        <begin position="289"/>
        <end position="321"/>
    </location>
</feature>
<keyword evidence="3" id="KW-1185">Reference proteome</keyword>
<dbReference type="SUPFAM" id="SSF48403">
    <property type="entry name" value="Ankyrin repeat"/>
    <property type="match status" value="1"/>
</dbReference>
<dbReference type="EMBL" id="MU864554">
    <property type="protein sequence ID" value="KAK4183377.1"/>
    <property type="molecule type" value="Genomic_DNA"/>
</dbReference>
<comment type="caution">
    <text evidence="2">The sequence shown here is derived from an EMBL/GenBank/DDBJ whole genome shotgun (WGS) entry which is preliminary data.</text>
</comment>
<sequence>MAIIVKITKEIQRYSAETYCFVISWMAAAIPMYSTALNPRSPCYSSLIHAAAGINDIPSLLFGLEEIRIDPNIGPHRLWPPVSKAIWNNNVMAGSILHEAGANIHPEDDERFYKPSCLQESMIFGSFEIGHWLLRCGQILIHRTIIFEITEAILTHLLLHEANPHQQFSTVWHQNYGTNPYDEDRSWYDYCGNIKAPEMARACSYGIQELPDCYDISLDLEDETENQRLSTSWSTSGFLFVEERNALKDSSSGIPGESVNDHADHCYSVGHTDDQGDDSNCDCAGRDTVGRQHDADNDSVERSKAYQRDTDESSEREERRHRTEVTTLFYDVISTPEGRRYMSRFPYVMLLTNALFLAGYRAEMDDEGDVWYDDEDGDRYCDAREFQPPEDEDDGLVPNCPMCQDPYKYGLGHIVEEAEQGKQLLWEYRAKKKERKRNCFW</sequence>
<reference evidence="2" key="2">
    <citation type="submission" date="2023-05" db="EMBL/GenBank/DDBJ databases">
        <authorList>
            <consortium name="Lawrence Berkeley National Laboratory"/>
            <person name="Steindorff A."/>
            <person name="Hensen N."/>
            <person name="Bonometti L."/>
            <person name="Westerberg I."/>
            <person name="Brannstrom I.O."/>
            <person name="Guillou S."/>
            <person name="Cros-Aarteil S."/>
            <person name="Calhoun S."/>
            <person name="Haridas S."/>
            <person name="Kuo A."/>
            <person name="Mondo S."/>
            <person name="Pangilinan J."/>
            <person name="Riley R."/>
            <person name="Labutti K."/>
            <person name="Andreopoulos B."/>
            <person name="Lipzen A."/>
            <person name="Chen C."/>
            <person name="Yanf M."/>
            <person name="Daum C."/>
            <person name="Ng V."/>
            <person name="Clum A."/>
            <person name="Ohm R."/>
            <person name="Martin F."/>
            <person name="Silar P."/>
            <person name="Natvig D."/>
            <person name="Lalanne C."/>
            <person name="Gautier V."/>
            <person name="Ament-Velasquez S.L."/>
            <person name="Kruys A."/>
            <person name="Hutchinson M.I."/>
            <person name="Powell A.J."/>
            <person name="Barry K."/>
            <person name="Miller A.N."/>
            <person name="Grigoriev I.V."/>
            <person name="Debuchy R."/>
            <person name="Gladieux P."/>
            <person name="Thoren M.H."/>
            <person name="Johannesson H."/>
        </authorList>
    </citation>
    <scope>NUCLEOTIDE SEQUENCE</scope>
    <source>
        <strain evidence="2">PSN309</strain>
    </source>
</reference>
<evidence type="ECO:0000313" key="2">
    <source>
        <dbReference type="EMBL" id="KAK4183377.1"/>
    </source>
</evidence>